<dbReference type="OrthoDB" id="1175791at2759"/>
<sequence>MESNLQTLIKSGQEDNDELRTRVYVDTMDPVSHNKVRGYGRGVTPDMQPPMPYMQQLPYQVLVYRPEMTSPSGFCPGIPAGEVSGMLTGVGFDVDLTRVFGSQGGSQGREGFGSHSGSGPVE</sequence>
<keyword evidence="3" id="KW-1185">Reference proteome</keyword>
<comment type="caution">
    <text evidence="2">The sequence shown here is derived from an EMBL/GenBank/DDBJ whole genome shotgun (WGS) entry which is preliminary data.</text>
</comment>
<evidence type="ECO:0000313" key="2">
    <source>
        <dbReference type="EMBL" id="KAB2623469.1"/>
    </source>
</evidence>
<feature type="region of interest" description="Disordered" evidence="1">
    <location>
        <begin position="100"/>
        <end position="122"/>
    </location>
</feature>
<proteinExistence type="predicted"/>
<evidence type="ECO:0000313" key="3">
    <source>
        <dbReference type="Proteomes" id="UP000327157"/>
    </source>
</evidence>
<reference evidence="2 3" key="2">
    <citation type="submission" date="2019-11" db="EMBL/GenBank/DDBJ databases">
        <title>A de novo genome assembly of a pear dwarfing rootstock.</title>
        <authorList>
            <person name="Wang F."/>
            <person name="Wang J."/>
            <person name="Li S."/>
            <person name="Zhang Y."/>
            <person name="Fang M."/>
            <person name="Ma L."/>
            <person name="Zhao Y."/>
            <person name="Jiang S."/>
        </authorList>
    </citation>
    <scope>NUCLEOTIDE SEQUENCE [LARGE SCALE GENOMIC DNA]</scope>
    <source>
        <strain evidence="2">S2</strain>
        <tissue evidence="2">Leaf</tissue>
    </source>
</reference>
<dbReference type="AlphaFoldDB" id="A0A5N5H684"/>
<gene>
    <name evidence="2" type="ORF">D8674_038333</name>
</gene>
<reference evidence="2 3" key="1">
    <citation type="submission" date="2019-09" db="EMBL/GenBank/DDBJ databases">
        <authorList>
            <person name="Ou C."/>
        </authorList>
    </citation>
    <scope>NUCLEOTIDE SEQUENCE [LARGE SCALE GENOMIC DNA]</scope>
    <source>
        <strain evidence="2">S2</strain>
        <tissue evidence="2">Leaf</tissue>
    </source>
</reference>
<dbReference type="EMBL" id="SMOL01000215">
    <property type="protein sequence ID" value="KAB2623469.1"/>
    <property type="molecule type" value="Genomic_DNA"/>
</dbReference>
<accession>A0A5N5H684</accession>
<protein>
    <submittedName>
        <fullName evidence="2">Pinin-like</fullName>
    </submittedName>
</protein>
<organism evidence="2 3">
    <name type="scientific">Pyrus ussuriensis x Pyrus communis</name>
    <dbReference type="NCBI Taxonomy" id="2448454"/>
    <lineage>
        <taxon>Eukaryota</taxon>
        <taxon>Viridiplantae</taxon>
        <taxon>Streptophyta</taxon>
        <taxon>Embryophyta</taxon>
        <taxon>Tracheophyta</taxon>
        <taxon>Spermatophyta</taxon>
        <taxon>Magnoliopsida</taxon>
        <taxon>eudicotyledons</taxon>
        <taxon>Gunneridae</taxon>
        <taxon>Pentapetalae</taxon>
        <taxon>rosids</taxon>
        <taxon>fabids</taxon>
        <taxon>Rosales</taxon>
        <taxon>Rosaceae</taxon>
        <taxon>Amygdaloideae</taxon>
        <taxon>Maleae</taxon>
        <taxon>Pyrus</taxon>
    </lineage>
</organism>
<name>A0A5N5H684_9ROSA</name>
<dbReference type="Proteomes" id="UP000327157">
    <property type="component" value="Unassembled WGS sequence"/>
</dbReference>
<feature type="compositionally biased region" description="Gly residues" evidence="1">
    <location>
        <begin position="102"/>
        <end position="116"/>
    </location>
</feature>
<evidence type="ECO:0000256" key="1">
    <source>
        <dbReference type="SAM" id="MobiDB-lite"/>
    </source>
</evidence>